<dbReference type="InterPro" id="IPR014755">
    <property type="entry name" value="Cu-Rt/internalin_Ig-like"/>
</dbReference>
<dbReference type="InterPro" id="IPR007348">
    <property type="entry name" value="CopC_dom"/>
</dbReference>
<feature type="transmembrane region" description="Helical" evidence="4">
    <location>
        <begin position="200"/>
        <end position="223"/>
    </location>
</feature>
<feature type="chain" id="PRO_5018336535" evidence="5">
    <location>
        <begin position="41"/>
        <end position="243"/>
    </location>
</feature>
<keyword evidence="1 5" id="KW-0732">Signal</keyword>
<reference evidence="7 8" key="1">
    <citation type="submission" date="2018-10" db="EMBL/GenBank/DDBJ databases">
        <authorList>
            <person name="Li J."/>
        </authorList>
    </citation>
    <scope>NUCLEOTIDE SEQUENCE [LARGE SCALE GENOMIC DNA]</scope>
    <source>
        <strain evidence="7 8">JCM 11654</strain>
    </source>
</reference>
<name>A0A3L7AWN7_9MICO</name>
<dbReference type="RefSeq" id="WP_121687579.1">
    <property type="nucleotide sequence ID" value="NZ_RCUY01000002.1"/>
</dbReference>
<evidence type="ECO:0000256" key="4">
    <source>
        <dbReference type="SAM" id="Phobius"/>
    </source>
</evidence>
<keyword evidence="4" id="KW-0472">Membrane</keyword>
<dbReference type="AlphaFoldDB" id="A0A3L7AWN7"/>
<evidence type="ECO:0000256" key="2">
    <source>
        <dbReference type="ARBA" id="ARBA00023008"/>
    </source>
</evidence>
<dbReference type="Pfam" id="PF04234">
    <property type="entry name" value="CopC"/>
    <property type="match status" value="1"/>
</dbReference>
<dbReference type="GO" id="GO:0046688">
    <property type="term" value="P:response to copper ion"/>
    <property type="evidence" value="ECO:0007669"/>
    <property type="project" value="InterPro"/>
</dbReference>
<accession>A0A3L7AWN7</accession>
<dbReference type="SUPFAM" id="SSF81296">
    <property type="entry name" value="E set domains"/>
    <property type="match status" value="1"/>
</dbReference>
<dbReference type="Proteomes" id="UP000269438">
    <property type="component" value="Unassembled WGS sequence"/>
</dbReference>
<feature type="signal peptide" evidence="5">
    <location>
        <begin position="1"/>
        <end position="40"/>
    </location>
</feature>
<keyword evidence="4" id="KW-0812">Transmembrane</keyword>
<feature type="domain" description="CopC" evidence="6">
    <location>
        <begin position="41"/>
        <end position="133"/>
    </location>
</feature>
<proteinExistence type="predicted"/>
<evidence type="ECO:0000256" key="1">
    <source>
        <dbReference type="ARBA" id="ARBA00022729"/>
    </source>
</evidence>
<dbReference type="GO" id="GO:0042597">
    <property type="term" value="C:periplasmic space"/>
    <property type="evidence" value="ECO:0007669"/>
    <property type="project" value="InterPro"/>
</dbReference>
<evidence type="ECO:0000256" key="3">
    <source>
        <dbReference type="SAM" id="MobiDB-lite"/>
    </source>
</evidence>
<feature type="region of interest" description="Disordered" evidence="3">
    <location>
        <begin position="140"/>
        <end position="186"/>
    </location>
</feature>
<protein>
    <submittedName>
        <fullName evidence="7">Copper resistance protein CopC</fullName>
    </submittedName>
</protein>
<gene>
    <name evidence="7" type="ORF">D9V34_03925</name>
</gene>
<keyword evidence="2" id="KW-0186">Copper</keyword>
<evidence type="ECO:0000313" key="8">
    <source>
        <dbReference type="Proteomes" id="UP000269438"/>
    </source>
</evidence>
<evidence type="ECO:0000313" key="7">
    <source>
        <dbReference type="EMBL" id="RLP83958.1"/>
    </source>
</evidence>
<dbReference type="Gene3D" id="2.60.40.1220">
    <property type="match status" value="1"/>
</dbReference>
<sequence length="243" mass="24990">MSRARLIALPQAPARTALIVILGLVLAMAGLMLSTPAAQAHNTVVSEYPAAKSTVTEQPGQIVVTTNDNLTPIGVNTAIVVGPDGKHYASGCGVVNGPALTMPAELGPAGTYTVTWQVVSTDGHPISGDFTFDWQPAAGQKLGTGQTERPVCSSAEPGEGTVTTQGTDATPQTGSDAASAAPGEEVGPNVRPHTAAMDDIGWIVVAIGVVLFGGLVLLVLLLVQRRRSDVAREEAEKAKRQNP</sequence>
<keyword evidence="4" id="KW-1133">Transmembrane helix</keyword>
<dbReference type="InterPro" id="IPR014756">
    <property type="entry name" value="Ig_E-set"/>
</dbReference>
<keyword evidence="8" id="KW-1185">Reference proteome</keyword>
<organism evidence="7 8">
    <name type="scientific">Mycetocola lacteus</name>
    <dbReference type="NCBI Taxonomy" id="76637"/>
    <lineage>
        <taxon>Bacteria</taxon>
        <taxon>Bacillati</taxon>
        <taxon>Actinomycetota</taxon>
        <taxon>Actinomycetes</taxon>
        <taxon>Micrococcales</taxon>
        <taxon>Microbacteriaceae</taxon>
        <taxon>Mycetocola</taxon>
    </lineage>
</organism>
<dbReference type="OrthoDB" id="5242236at2"/>
<comment type="caution">
    <text evidence="7">The sequence shown here is derived from an EMBL/GenBank/DDBJ whole genome shotgun (WGS) entry which is preliminary data.</text>
</comment>
<evidence type="ECO:0000256" key="5">
    <source>
        <dbReference type="SAM" id="SignalP"/>
    </source>
</evidence>
<dbReference type="GO" id="GO:0005507">
    <property type="term" value="F:copper ion binding"/>
    <property type="evidence" value="ECO:0007669"/>
    <property type="project" value="InterPro"/>
</dbReference>
<feature type="compositionally biased region" description="Polar residues" evidence="3">
    <location>
        <begin position="161"/>
        <end position="176"/>
    </location>
</feature>
<evidence type="ECO:0000259" key="6">
    <source>
        <dbReference type="Pfam" id="PF04234"/>
    </source>
</evidence>
<dbReference type="EMBL" id="RCUY01000002">
    <property type="protein sequence ID" value="RLP83958.1"/>
    <property type="molecule type" value="Genomic_DNA"/>
</dbReference>